<keyword evidence="2" id="KW-0963">Cytoplasm</keyword>
<evidence type="ECO:0000256" key="2">
    <source>
        <dbReference type="ARBA" id="ARBA00022490"/>
    </source>
</evidence>
<proteinExistence type="predicted"/>
<dbReference type="EnsemblMetazoa" id="BGLB032261-RA">
    <property type="protein sequence ID" value="BGLB032261-PA"/>
    <property type="gene ID" value="BGLB032261"/>
</dbReference>
<evidence type="ECO:0000313" key="3">
    <source>
        <dbReference type="EnsemblMetazoa" id="BGLB032261-PA"/>
    </source>
</evidence>
<dbReference type="GO" id="GO:0005737">
    <property type="term" value="C:cytoplasm"/>
    <property type="evidence" value="ECO:0007669"/>
    <property type="project" value="UniProtKB-SubCell"/>
</dbReference>
<dbReference type="OrthoDB" id="167315at2759"/>
<dbReference type="AlphaFoldDB" id="A0A2C9LKW3"/>
<evidence type="ECO:0008006" key="5">
    <source>
        <dbReference type="Google" id="ProtNLM"/>
    </source>
</evidence>
<evidence type="ECO:0000256" key="1">
    <source>
        <dbReference type="ARBA" id="ARBA00004496"/>
    </source>
</evidence>
<dbReference type="GO" id="GO:1902073">
    <property type="term" value="P:positive regulation of hypoxia-inducible factor-1alpha signaling pathway"/>
    <property type="evidence" value="ECO:0007669"/>
    <property type="project" value="InterPro"/>
</dbReference>
<dbReference type="Proteomes" id="UP000076420">
    <property type="component" value="Unassembled WGS sequence"/>
</dbReference>
<dbReference type="VEuPathDB" id="VectorBase:BGLAX_040364"/>
<dbReference type="PANTHER" id="PTHR15628:SF1">
    <property type="entry name" value="RWD DOMAIN-CONTAINING PROTEIN 3"/>
    <property type="match status" value="1"/>
</dbReference>
<gene>
    <name evidence="3" type="primary">106079884</name>
</gene>
<dbReference type="PANTHER" id="PTHR15628">
    <property type="entry name" value="RWD DOMAIN-CONTAINING PROTEIN 3"/>
    <property type="match status" value="1"/>
</dbReference>
<evidence type="ECO:0000313" key="4">
    <source>
        <dbReference type="Proteomes" id="UP000076420"/>
    </source>
</evidence>
<dbReference type="VEuPathDB" id="VectorBase:BGLB032261"/>
<dbReference type="KEGG" id="bgt:106079884"/>
<protein>
    <recommendedName>
        <fullName evidence="5">RWD domain-containing protein 3</fullName>
    </recommendedName>
</protein>
<organism evidence="3 4">
    <name type="scientific">Biomphalaria glabrata</name>
    <name type="common">Bloodfluke planorb</name>
    <name type="synonym">Freshwater snail</name>
    <dbReference type="NCBI Taxonomy" id="6526"/>
    <lineage>
        <taxon>Eukaryota</taxon>
        <taxon>Metazoa</taxon>
        <taxon>Spiralia</taxon>
        <taxon>Lophotrochozoa</taxon>
        <taxon>Mollusca</taxon>
        <taxon>Gastropoda</taxon>
        <taxon>Heterobranchia</taxon>
        <taxon>Euthyneura</taxon>
        <taxon>Panpulmonata</taxon>
        <taxon>Hygrophila</taxon>
        <taxon>Lymnaeoidea</taxon>
        <taxon>Planorbidae</taxon>
        <taxon>Biomphalaria</taxon>
    </lineage>
</organism>
<sequence length="233" mass="26316">MSNSDTDIPNECLYGDSDKLSVEEEEHLSRTLFSHPVKLQGKSRISSSKRNRTVVSIMEAEQEEEIESLKAIFCQDGELKIKKEESEKKIPLVERVPAQHELSPSDFNEKDSMPLLSCNSTGNCANHKLPENIIALLLLDHMRSKQSYTKLIKKWVLELGLTGRLLFCNKLILILLLGDAKNVKDYIIRNKTINVDVDAKGRSCKEKMLTVLCELPVQPGVSITEFSVMELES</sequence>
<dbReference type="CDD" id="cd24164">
    <property type="entry name" value="RWDD3_C"/>
    <property type="match status" value="1"/>
</dbReference>
<dbReference type="InterPro" id="IPR038840">
    <property type="entry name" value="RWDD3"/>
</dbReference>
<dbReference type="GO" id="GO:0033235">
    <property type="term" value="P:positive regulation of protein sumoylation"/>
    <property type="evidence" value="ECO:0007669"/>
    <property type="project" value="InterPro"/>
</dbReference>
<name>A0A2C9LKW3_BIOGL</name>
<comment type="subcellular location">
    <subcellularLocation>
        <location evidence="1">Cytoplasm</location>
    </subcellularLocation>
</comment>
<reference evidence="3" key="1">
    <citation type="submission" date="2020-05" db="UniProtKB">
        <authorList>
            <consortium name="EnsemblMetazoa"/>
        </authorList>
    </citation>
    <scope>IDENTIFICATION</scope>
    <source>
        <strain evidence="3">BB02</strain>
    </source>
</reference>
<accession>A0A2C9LKW3</accession>